<evidence type="ECO:0000313" key="2">
    <source>
        <dbReference type="EMBL" id="RRT57552.1"/>
    </source>
</evidence>
<accession>A0A426Z0R2</accession>
<feature type="compositionally biased region" description="Basic residues" evidence="1">
    <location>
        <begin position="167"/>
        <end position="176"/>
    </location>
</feature>
<feature type="compositionally biased region" description="Basic and acidic residues" evidence="1">
    <location>
        <begin position="79"/>
        <end position="92"/>
    </location>
</feature>
<evidence type="ECO:0000256" key="1">
    <source>
        <dbReference type="SAM" id="MobiDB-lite"/>
    </source>
</evidence>
<feature type="region of interest" description="Disordered" evidence="1">
    <location>
        <begin position="236"/>
        <end position="256"/>
    </location>
</feature>
<feature type="region of interest" description="Disordered" evidence="1">
    <location>
        <begin position="133"/>
        <end position="211"/>
    </location>
</feature>
<sequence>MWAVGSDSEKRSGEIKIKREGRLLLPRLRRCHGLPLLFLLRRRLNHLESVPCVPRSAAQRRRRRPQGQIRRRSPARHRSPADLRRRGRDSEVARAAEVGLRLGAAEAARGLVVGPRRLLRRVEGAQPLAGLLPRVPDLRREPPPRPLPHAPEVRFPPSSSSSSSSSLRRRRHRQKTSTKEDFEPKRGRRGSVFKAGKSVLVPPDRNGAERSKAHQTAGDVGCHTCSDNSHAVCGLTETPSPRSRPAYVTATSGEETTRGKIEMGGFRRTAGARPHAGEGDGAKGQCIEKTHRRPSVGAFGHLPVSVLEELLRRAPLLVPVSVWGRRGRGNL</sequence>
<dbReference type="EMBL" id="AMZH03009110">
    <property type="protein sequence ID" value="RRT57552.1"/>
    <property type="molecule type" value="Genomic_DNA"/>
</dbReference>
<feature type="region of interest" description="Disordered" evidence="1">
    <location>
        <begin position="54"/>
        <end position="92"/>
    </location>
</feature>
<proteinExistence type="predicted"/>
<comment type="caution">
    <text evidence="2">The sequence shown here is derived from an EMBL/GenBank/DDBJ whole genome shotgun (WGS) entry which is preliminary data.</text>
</comment>
<protein>
    <submittedName>
        <fullName evidence="2">Uncharacterized protein</fullName>
    </submittedName>
</protein>
<dbReference type="AlphaFoldDB" id="A0A426Z0R2"/>
<feature type="compositionally biased region" description="Basic residues" evidence="1">
    <location>
        <begin position="58"/>
        <end position="78"/>
    </location>
</feature>
<reference evidence="2 3" key="1">
    <citation type="journal article" date="2014" name="Agronomy (Basel)">
        <title>A Draft Genome Sequence for Ensete ventricosum, the Drought-Tolerant Tree Against Hunger.</title>
        <authorList>
            <person name="Harrison J."/>
            <person name="Moore K.A."/>
            <person name="Paszkiewicz K."/>
            <person name="Jones T."/>
            <person name="Grant M."/>
            <person name="Ambacheew D."/>
            <person name="Muzemil S."/>
            <person name="Studholme D.J."/>
        </authorList>
    </citation>
    <scope>NUCLEOTIDE SEQUENCE [LARGE SCALE GENOMIC DNA]</scope>
</reference>
<evidence type="ECO:0000313" key="3">
    <source>
        <dbReference type="Proteomes" id="UP000287651"/>
    </source>
</evidence>
<organism evidence="2 3">
    <name type="scientific">Ensete ventricosum</name>
    <name type="common">Abyssinian banana</name>
    <name type="synonym">Musa ensete</name>
    <dbReference type="NCBI Taxonomy" id="4639"/>
    <lineage>
        <taxon>Eukaryota</taxon>
        <taxon>Viridiplantae</taxon>
        <taxon>Streptophyta</taxon>
        <taxon>Embryophyta</taxon>
        <taxon>Tracheophyta</taxon>
        <taxon>Spermatophyta</taxon>
        <taxon>Magnoliopsida</taxon>
        <taxon>Liliopsida</taxon>
        <taxon>Zingiberales</taxon>
        <taxon>Musaceae</taxon>
        <taxon>Ensete</taxon>
    </lineage>
</organism>
<dbReference type="Proteomes" id="UP000287651">
    <property type="component" value="Unassembled WGS sequence"/>
</dbReference>
<name>A0A426Z0R2_ENSVE</name>
<gene>
    <name evidence="2" type="ORF">B296_00003651</name>
</gene>